<dbReference type="STRING" id="1051890.A0A3N4LY22"/>
<organism evidence="5 6">
    <name type="scientific">Terfezia boudieri ATCC MYA-4762</name>
    <dbReference type="NCBI Taxonomy" id="1051890"/>
    <lineage>
        <taxon>Eukaryota</taxon>
        <taxon>Fungi</taxon>
        <taxon>Dikarya</taxon>
        <taxon>Ascomycota</taxon>
        <taxon>Pezizomycotina</taxon>
        <taxon>Pezizomycetes</taxon>
        <taxon>Pezizales</taxon>
        <taxon>Pezizaceae</taxon>
        <taxon>Terfezia</taxon>
    </lineage>
</organism>
<dbReference type="GO" id="GO:0016973">
    <property type="term" value="P:poly(A)+ mRNA export from nucleus"/>
    <property type="evidence" value="ECO:0007669"/>
    <property type="project" value="TreeGrafter"/>
</dbReference>
<evidence type="ECO:0000313" key="6">
    <source>
        <dbReference type="Proteomes" id="UP000267821"/>
    </source>
</evidence>
<feature type="region of interest" description="Disordered" evidence="3">
    <location>
        <begin position="37"/>
        <end position="60"/>
    </location>
</feature>
<dbReference type="PANTHER" id="PTHR46551">
    <property type="entry name" value="SAP DOMAIN-CONTAINING RIBONUCLEOPROTEIN"/>
    <property type="match status" value="1"/>
</dbReference>
<evidence type="ECO:0000256" key="2">
    <source>
        <dbReference type="ARBA" id="ARBA00046328"/>
    </source>
</evidence>
<evidence type="ECO:0000256" key="3">
    <source>
        <dbReference type="SAM" id="MobiDB-lite"/>
    </source>
</evidence>
<proteinExistence type="inferred from homology"/>
<dbReference type="InterPro" id="IPR003034">
    <property type="entry name" value="SAP_dom"/>
</dbReference>
<evidence type="ECO:0000313" key="5">
    <source>
        <dbReference type="EMBL" id="RPB27690.1"/>
    </source>
</evidence>
<evidence type="ECO:0000259" key="4">
    <source>
        <dbReference type="PROSITE" id="PS50800"/>
    </source>
</evidence>
<keyword evidence="1" id="KW-0597">Phosphoprotein</keyword>
<dbReference type="PANTHER" id="PTHR46551:SF1">
    <property type="entry name" value="SAP DOMAIN-CONTAINING RIBONUCLEOPROTEIN"/>
    <property type="match status" value="1"/>
</dbReference>
<dbReference type="EMBL" id="ML121531">
    <property type="protein sequence ID" value="RPB27690.1"/>
    <property type="molecule type" value="Genomic_DNA"/>
</dbReference>
<accession>A0A3N4LY22</accession>
<dbReference type="Proteomes" id="UP000267821">
    <property type="component" value="Unassembled WGS sequence"/>
</dbReference>
<comment type="similarity">
    <text evidence="2">Belongs to the SAP domain-containing ribonucleoprotein family.</text>
</comment>
<feature type="domain" description="SAP" evidence="4">
    <location>
        <begin position="4"/>
        <end position="38"/>
    </location>
</feature>
<feature type="non-terminal residue" evidence="5">
    <location>
        <position position="144"/>
    </location>
</feature>
<dbReference type="SMART" id="SM00513">
    <property type="entry name" value="SAP"/>
    <property type="match status" value="1"/>
</dbReference>
<dbReference type="InParanoid" id="A0A3N4LY22"/>
<dbReference type="SUPFAM" id="SSF68906">
    <property type="entry name" value="SAP domain"/>
    <property type="match status" value="1"/>
</dbReference>
<dbReference type="GO" id="GO:0005634">
    <property type="term" value="C:nucleus"/>
    <property type="evidence" value="ECO:0007669"/>
    <property type="project" value="TreeGrafter"/>
</dbReference>
<sequence>MTTYSSLRVNDLRELLSKRKLPTNGKKEELITRLEVSDRDADQAAPAAAEPAPVVDPTAHLPSAEEYEINWDEDDTAATGTKSAKPTPAKPDVTSVGALETATETVETGESKTGEQAAKDGKKPFTFKRLAEQFTDLPSTKKTD</sequence>
<dbReference type="InterPro" id="IPR036361">
    <property type="entry name" value="SAP_dom_sf"/>
</dbReference>
<dbReference type="PROSITE" id="PS50800">
    <property type="entry name" value="SAP"/>
    <property type="match status" value="1"/>
</dbReference>
<gene>
    <name evidence="5" type="ORF">L211DRAFT_834541</name>
</gene>
<dbReference type="Pfam" id="PF02037">
    <property type="entry name" value="SAP"/>
    <property type="match status" value="1"/>
</dbReference>
<feature type="region of interest" description="Disordered" evidence="3">
    <location>
        <begin position="72"/>
        <end position="144"/>
    </location>
</feature>
<feature type="compositionally biased region" description="Basic and acidic residues" evidence="3">
    <location>
        <begin position="109"/>
        <end position="123"/>
    </location>
</feature>
<feature type="compositionally biased region" description="Low complexity" evidence="3">
    <location>
        <begin position="43"/>
        <end position="59"/>
    </location>
</feature>
<dbReference type="Gene3D" id="1.10.720.30">
    <property type="entry name" value="SAP domain"/>
    <property type="match status" value="1"/>
</dbReference>
<dbReference type="InterPro" id="IPR052240">
    <property type="entry name" value="SAP_domain_ribonucleoprotein"/>
</dbReference>
<dbReference type="AlphaFoldDB" id="A0A3N4LY22"/>
<reference evidence="5 6" key="1">
    <citation type="journal article" date="2018" name="Nat. Ecol. Evol.">
        <title>Pezizomycetes genomes reveal the molecular basis of ectomycorrhizal truffle lifestyle.</title>
        <authorList>
            <person name="Murat C."/>
            <person name="Payen T."/>
            <person name="Noel B."/>
            <person name="Kuo A."/>
            <person name="Morin E."/>
            <person name="Chen J."/>
            <person name="Kohler A."/>
            <person name="Krizsan K."/>
            <person name="Balestrini R."/>
            <person name="Da Silva C."/>
            <person name="Montanini B."/>
            <person name="Hainaut M."/>
            <person name="Levati E."/>
            <person name="Barry K.W."/>
            <person name="Belfiori B."/>
            <person name="Cichocki N."/>
            <person name="Clum A."/>
            <person name="Dockter R.B."/>
            <person name="Fauchery L."/>
            <person name="Guy J."/>
            <person name="Iotti M."/>
            <person name="Le Tacon F."/>
            <person name="Lindquist E.A."/>
            <person name="Lipzen A."/>
            <person name="Malagnac F."/>
            <person name="Mello A."/>
            <person name="Molinier V."/>
            <person name="Miyauchi S."/>
            <person name="Poulain J."/>
            <person name="Riccioni C."/>
            <person name="Rubini A."/>
            <person name="Sitrit Y."/>
            <person name="Splivallo R."/>
            <person name="Traeger S."/>
            <person name="Wang M."/>
            <person name="Zifcakova L."/>
            <person name="Wipf D."/>
            <person name="Zambonelli A."/>
            <person name="Paolocci F."/>
            <person name="Nowrousian M."/>
            <person name="Ottonello S."/>
            <person name="Baldrian P."/>
            <person name="Spatafora J.W."/>
            <person name="Henrissat B."/>
            <person name="Nagy L.G."/>
            <person name="Aury J.M."/>
            <person name="Wincker P."/>
            <person name="Grigoriev I.V."/>
            <person name="Bonfante P."/>
            <person name="Martin F.M."/>
        </authorList>
    </citation>
    <scope>NUCLEOTIDE SEQUENCE [LARGE SCALE GENOMIC DNA]</scope>
    <source>
        <strain evidence="5 6">ATCC MYA-4762</strain>
    </source>
</reference>
<keyword evidence="6" id="KW-1185">Reference proteome</keyword>
<protein>
    <recommendedName>
        <fullName evidence="4">SAP domain-containing protein</fullName>
    </recommendedName>
</protein>
<name>A0A3N4LY22_9PEZI</name>
<dbReference type="OrthoDB" id="445357at2759"/>
<evidence type="ECO:0000256" key="1">
    <source>
        <dbReference type="ARBA" id="ARBA00022553"/>
    </source>
</evidence>